<evidence type="ECO:0000313" key="9">
    <source>
        <dbReference type="Proteomes" id="UP000027725"/>
    </source>
</evidence>
<accession>A0A074TDH8</accession>
<dbReference type="Proteomes" id="UP000027725">
    <property type="component" value="Unassembled WGS sequence"/>
</dbReference>
<evidence type="ECO:0000256" key="4">
    <source>
        <dbReference type="ARBA" id="ARBA00023027"/>
    </source>
</evidence>
<sequence length="190" mass="19949">MTKILRIDSSIKGDASITKRLTDKVVHQIDGDVISRDATQIPAIDGAWIGAAYTPADQRSDAQKELLAQSDELIAELKSADVLVIGCGVYNFGVTGPLKAWIDQICRVGETFHYTDAGPEGLAGEKRVIITYASGGVPVGSAFDFATPYIKQVLGFIGISNVTIVAAEGVALDEAAAIAKADSQIVELAA</sequence>
<dbReference type="InterPro" id="IPR050104">
    <property type="entry name" value="FMN-dep_NADH:Q_OxRdtase_AzoR1"/>
</dbReference>
<comment type="cofactor">
    <cofactor evidence="6">
        <name>FMN</name>
        <dbReference type="ChEBI" id="CHEBI:58210"/>
    </cofactor>
    <text evidence="6">Binds 1 FMN per subunit.</text>
</comment>
<comment type="catalytic activity">
    <reaction evidence="6">
        <text>2 a quinone + NADH + H(+) = 2 a 1,4-benzosemiquinone + NAD(+)</text>
        <dbReference type="Rhea" id="RHEA:65952"/>
        <dbReference type="ChEBI" id="CHEBI:15378"/>
        <dbReference type="ChEBI" id="CHEBI:57540"/>
        <dbReference type="ChEBI" id="CHEBI:57945"/>
        <dbReference type="ChEBI" id="CHEBI:132124"/>
        <dbReference type="ChEBI" id="CHEBI:134225"/>
    </reaction>
</comment>
<dbReference type="EC" id="1.7.1.17" evidence="6"/>
<keyword evidence="9" id="KW-1185">Reference proteome</keyword>
<comment type="caution">
    <text evidence="8">The sequence shown here is derived from an EMBL/GenBank/DDBJ whole genome shotgun (WGS) entry which is preliminary data.</text>
</comment>
<evidence type="ECO:0000259" key="7">
    <source>
        <dbReference type="Pfam" id="PF02525"/>
    </source>
</evidence>
<feature type="binding site" evidence="6">
    <location>
        <position position="10"/>
    </location>
    <ligand>
        <name>FMN</name>
        <dbReference type="ChEBI" id="CHEBI:58210"/>
    </ligand>
</feature>
<dbReference type="GO" id="GO:0010181">
    <property type="term" value="F:FMN binding"/>
    <property type="evidence" value="ECO:0007669"/>
    <property type="project" value="UniProtKB-UniRule"/>
</dbReference>
<evidence type="ECO:0000256" key="2">
    <source>
        <dbReference type="ARBA" id="ARBA00022643"/>
    </source>
</evidence>
<name>A0A074TDH8_9RHOB</name>
<dbReference type="GO" id="GO:0009055">
    <property type="term" value="F:electron transfer activity"/>
    <property type="evidence" value="ECO:0007669"/>
    <property type="project" value="UniProtKB-UniRule"/>
</dbReference>
<dbReference type="GO" id="GO:0016655">
    <property type="term" value="F:oxidoreductase activity, acting on NAD(P)H, quinone or similar compound as acceptor"/>
    <property type="evidence" value="ECO:0007669"/>
    <property type="project" value="InterPro"/>
</dbReference>
<comment type="subunit">
    <text evidence="6">Homodimer.</text>
</comment>
<dbReference type="InterPro" id="IPR003680">
    <property type="entry name" value="Flavodoxin_fold"/>
</dbReference>
<evidence type="ECO:0000313" key="8">
    <source>
        <dbReference type="EMBL" id="KEP69826.1"/>
    </source>
</evidence>
<comment type="caution">
    <text evidence="6">Lacks conserved residue(s) required for the propagation of feature annotation.</text>
</comment>
<comment type="function">
    <text evidence="6">Also exhibits azoreductase activity. Catalyzes the reductive cleavage of the azo bond in aromatic azo compounds to the corresponding amines.</text>
</comment>
<dbReference type="OrthoDB" id="9787136at2"/>
<keyword evidence="2 6" id="KW-0288">FMN</keyword>
<dbReference type="RefSeq" id="WP_038065650.1">
    <property type="nucleotide sequence ID" value="NZ_FOVB01000001.1"/>
</dbReference>
<reference evidence="8 9" key="1">
    <citation type="submission" date="2014-03" db="EMBL/GenBank/DDBJ databases">
        <title>The draft genome sequence of Thioclava dalianensis DLFJ1-1.</title>
        <authorList>
            <person name="Lai Q."/>
            <person name="Shao Z."/>
        </authorList>
    </citation>
    <scope>NUCLEOTIDE SEQUENCE [LARGE SCALE GENOMIC DNA]</scope>
    <source>
        <strain evidence="8 9">DLFJ1-1</strain>
    </source>
</reference>
<evidence type="ECO:0000256" key="3">
    <source>
        <dbReference type="ARBA" id="ARBA00023002"/>
    </source>
</evidence>
<keyword evidence="3 6" id="KW-0560">Oxidoreductase</keyword>
<dbReference type="PANTHER" id="PTHR43741">
    <property type="entry name" value="FMN-DEPENDENT NADH-AZOREDUCTASE 1"/>
    <property type="match status" value="1"/>
</dbReference>
<dbReference type="InterPro" id="IPR029039">
    <property type="entry name" value="Flavoprotein-like_sf"/>
</dbReference>
<evidence type="ECO:0000256" key="5">
    <source>
        <dbReference type="ARBA" id="ARBA00048542"/>
    </source>
</evidence>
<keyword evidence="1 6" id="KW-0285">Flavoprotein</keyword>
<evidence type="ECO:0000256" key="6">
    <source>
        <dbReference type="HAMAP-Rule" id="MF_01216"/>
    </source>
</evidence>
<dbReference type="InterPro" id="IPR023048">
    <property type="entry name" value="NADH:quinone_OxRdtase_FMN_depd"/>
</dbReference>
<gene>
    <name evidence="6" type="primary">azoR</name>
    <name evidence="8" type="ORF">DL1_02020</name>
</gene>
<dbReference type="SUPFAM" id="SSF52218">
    <property type="entry name" value="Flavoproteins"/>
    <property type="match status" value="1"/>
</dbReference>
<dbReference type="GO" id="GO:0016652">
    <property type="term" value="F:oxidoreductase activity, acting on NAD(P)H as acceptor"/>
    <property type="evidence" value="ECO:0007669"/>
    <property type="project" value="UniProtKB-UniRule"/>
</dbReference>
<dbReference type="EC" id="1.6.5.-" evidence="6"/>
<organism evidence="8 9">
    <name type="scientific">Thioclava dalianensis</name>
    <dbReference type="NCBI Taxonomy" id="1185766"/>
    <lineage>
        <taxon>Bacteria</taxon>
        <taxon>Pseudomonadati</taxon>
        <taxon>Pseudomonadota</taxon>
        <taxon>Alphaproteobacteria</taxon>
        <taxon>Rhodobacterales</taxon>
        <taxon>Paracoccaceae</taxon>
        <taxon>Thioclava</taxon>
    </lineage>
</organism>
<feature type="domain" description="Flavodoxin-like fold" evidence="7">
    <location>
        <begin position="2"/>
        <end position="187"/>
    </location>
</feature>
<protein>
    <recommendedName>
        <fullName evidence="6">FMN dependent NADH:quinone oxidoreductase</fullName>
        <ecNumber evidence="6">1.6.5.-</ecNumber>
    </recommendedName>
    <alternativeName>
        <fullName evidence="6">Azo-dye reductase</fullName>
    </alternativeName>
    <alternativeName>
        <fullName evidence="6">FMN-dependent NADH-azo compound oxidoreductase</fullName>
    </alternativeName>
    <alternativeName>
        <fullName evidence="6">FMN-dependent NADH-azoreductase</fullName>
        <ecNumber evidence="6">1.7.1.17</ecNumber>
    </alternativeName>
</protein>
<dbReference type="eggNOG" id="COG1182">
    <property type="taxonomic scope" value="Bacteria"/>
</dbReference>
<evidence type="ECO:0000256" key="1">
    <source>
        <dbReference type="ARBA" id="ARBA00022630"/>
    </source>
</evidence>
<dbReference type="Gene3D" id="3.40.50.360">
    <property type="match status" value="1"/>
</dbReference>
<dbReference type="PANTHER" id="PTHR43741:SF4">
    <property type="entry name" value="FMN-DEPENDENT NADH:QUINONE OXIDOREDUCTASE"/>
    <property type="match status" value="1"/>
</dbReference>
<dbReference type="STRING" id="1185766.SAMN05216224_101682"/>
<dbReference type="Pfam" id="PF02525">
    <property type="entry name" value="Flavodoxin_2"/>
    <property type="match status" value="1"/>
</dbReference>
<dbReference type="AlphaFoldDB" id="A0A074TDH8"/>
<comment type="function">
    <text evidence="6">Quinone reductase that provides resistance to thiol-specific stress caused by electrophilic quinones.</text>
</comment>
<comment type="similarity">
    <text evidence="6">Belongs to the azoreductase type 1 family.</text>
</comment>
<dbReference type="HAMAP" id="MF_01216">
    <property type="entry name" value="Azoreductase_type1"/>
    <property type="match status" value="1"/>
</dbReference>
<keyword evidence="4 6" id="KW-0520">NAD</keyword>
<dbReference type="EMBL" id="JHEH01000010">
    <property type="protein sequence ID" value="KEP69826.1"/>
    <property type="molecule type" value="Genomic_DNA"/>
</dbReference>
<comment type="catalytic activity">
    <reaction evidence="5">
        <text>N,N-dimethyl-1,4-phenylenediamine + anthranilate + 2 NAD(+) = 2-(4-dimethylaminophenyl)diazenylbenzoate + 2 NADH + 2 H(+)</text>
        <dbReference type="Rhea" id="RHEA:55872"/>
        <dbReference type="ChEBI" id="CHEBI:15378"/>
        <dbReference type="ChEBI" id="CHEBI:15783"/>
        <dbReference type="ChEBI" id="CHEBI:16567"/>
        <dbReference type="ChEBI" id="CHEBI:57540"/>
        <dbReference type="ChEBI" id="CHEBI:57945"/>
        <dbReference type="ChEBI" id="CHEBI:71579"/>
        <dbReference type="EC" id="1.7.1.17"/>
    </reaction>
    <physiologicalReaction direction="right-to-left" evidence="5">
        <dbReference type="Rhea" id="RHEA:55874"/>
    </physiologicalReaction>
</comment>
<proteinExistence type="inferred from homology"/>